<keyword evidence="9" id="KW-0175">Coiled coil</keyword>
<sequence>MLKKITAVIYPLLFSGLILGTSGCQDNKTTYQTDLDYLYSTKPTEGQRDSISKAIEPQTLRALKVKNIESSLPLVDSVLDQLSWTGNKNAFLSLSQSVIKFAQKNKDLNREAKAYQDIAFFYNNIEQSDSVYHYYLKAENVYSIAQDSLAMAENKYYQSRLLYRLGLFSESKKKLTQSIDYLDRNKPKSPILIEAYQLMIFCQTEELSLDQAQTLFDQALDKLTKDEGRFEILTQQKYYSALTGLYTNLASYYLNINEYKQAELTAQQALTYLNKEYSAINYAYIHSIYALAKYYQGNNENIIEDLLLSYDIQKRLDYTNYQVETSLTLGDIYNDLKQKQESLDWTMKAYTLAKENNLFRLQKEAIELLLLNDKNKATALLIDELIHLNRKLDLQQQTTREKFTEIEYESFTLSKENEQLKYRITIIIGVATVLTILLVFVILFFRLKSRNKALESLNLRKSKDQEILNLLIENNNIEQQAVQNERNRVAKDLHDGVINSLFTIRFNLQQLESKNTDMQTLLINELLSLEQIVRDISHALAQSNLFKNKSFENLIVELVQKQSNSFKTVFNLHIEQNLTFDCITTIQKVNIYHILQEALQNINKHSKATECLIDIAMQDHHLVVLIKDNGVGIAKNKINGLGLASMKERAKVAQATLNLSSKIQKGTSITLTIDTKQAES</sequence>
<evidence type="ECO:0000256" key="6">
    <source>
        <dbReference type="ARBA" id="ARBA00022777"/>
    </source>
</evidence>
<dbReference type="Gene3D" id="1.20.5.1930">
    <property type="match status" value="1"/>
</dbReference>
<dbReference type="Gene3D" id="1.25.40.10">
    <property type="entry name" value="Tetratricopeptide repeat domain"/>
    <property type="match status" value="1"/>
</dbReference>
<keyword evidence="5" id="KW-0547">Nucleotide-binding</keyword>
<evidence type="ECO:0000256" key="2">
    <source>
        <dbReference type="ARBA" id="ARBA00012438"/>
    </source>
</evidence>
<keyword evidence="6 13" id="KW-0418">Kinase</keyword>
<organism evidence="13 14">
    <name type="scientific">Myroides pelagicus</name>
    <dbReference type="NCBI Taxonomy" id="270914"/>
    <lineage>
        <taxon>Bacteria</taxon>
        <taxon>Pseudomonadati</taxon>
        <taxon>Bacteroidota</taxon>
        <taxon>Flavobacteriia</taxon>
        <taxon>Flavobacteriales</taxon>
        <taxon>Flavobacteriaceae</taxon>
        <taxon>Myroides</taxon>
    </lineage>
</organism>
<keyword evidence="14" id="KW-1185">Reference proteome</keyword>
<keyword evidence="10" id="KW-1133">Transmembrane helix</keyword>
<dbReference type="Pfam" id="PF02518">
    <property type="entry name" value="HATPase_c"/>
    <property type="match status" value="1"/>
</dbReference>
<dbReference type="GO" id="GO:0005524">
    <property type="term" value="F:ATP binding"/>
    <property type="evidence" value="ECO:0007669"/>
    <property type="project" value="UniProtKB-KW"/>
</dbReference>
<evidence type="ECO:0000256" key="7">
    <source>
        <dbReference type="ARBA" id="ARBA00022840"/>
    </source>
</evidence>
<evidence type="ECO:0000313" key="14">
    <source>
        <dbReference type="Proteomes" id="UP000488936"/>
    </source>
</evidence>
<dbReference type="CDD" id="cd16917">
    <property type="entry name" value="HATPase_UhpB-NarQ-NarX-like"/>
    <property type="match status" value="1"/>
</dbReference>
<keyword evidence="3" id="KW-0597">Phosphoprotein</keyword>
<evidence type="ECO:0000259" key="12">
    <source>
        <dbReference type="SMART" id="SM00387"/>
    </source>
</evidence>
<evidence type="ECO:0000313" key="13">
    <source>
        <dbReference type="EMBL" id="MTH29930.1"/>
    </source>
</evidence>
<comment type="caution">
    <text evidence="13">The sequence shown here is derived from an EMBL/GenBank/DDBJ whole genome shotgun (WGS) entry which is preliminary data.</text>
</comment>
<dbReference type="OrthoDB" id="977000at2"/>
<protein>
    <recommendedName>
        <fullName evidence="2">histidine kinase</fullName>
        <ecNumber evidence="2">2.7.13.3</ecNumber>
    </recommendedName>
</protein>
<accession>A0A7K1GMG5</accession>
<dbReference type="AlphaFoldDB" id="A0A7K1GMG5"/>
<dbReference type="PANTHER" id="PTHR24421">
    <property type="entry name" value="NITRATE/NITRITE SENSOR PROTEIN NARX-RELATED"/>
    <property type="match status" value="1"/>
</dbReference>
<feature type="transmembrane region" description="Helical" evidence="10">
    <location>
        <begin position="424"/>
        <end position="445"/>
    </location>
</feature>
<dbReference type="InterPro" id="IPR050482">
    <property type="entry name" value="Sensor_HK_TwoCompSys"/>
</dbReference>
<dbReference type="InterPro" id="IPR036890">
    <property type="entry name" value="HATPase_C_sf"/>
</dbReference>
<dbReference type="PANTHER" id="PTHR24421:SF10">
    <property type="entry name" value="NITRATE_NITRITE SENSOR PROTEIN NARQ"/>
    <property type="match status" value="1"/>
</dbReference>
<dbReference type="GO" id="GO:0016020">
    <property type="term" value="C:membrane"/>
    <property type="evidence" value="ECO:0007669"/>
    <property type="project" value="InterPro"/>
</dbReference>
<dbReference type="GO" id="GO:0046983">
    <property type="term" value="F:protein dimerization activity"/>
    <property type="evidence" value="ECO:0007669"/>
    <property type="project" value="InterPro"/>
</dbReference>
<dbReference type="Gene3D" id="3.30.565.10">
    <property type="entry name" value="Histidine kinase-like ATPase, C-terminal domain"/>
    <property type="match status" value="1"/>
</dbReference>
<dbReference type="EC" id="2.7.13.3" evidence="2"/>
<dbReference type="SMART" id="SM00387">
    <property type="entry name" value="HATPase_c"/>
    <property type="match status" value="1"/>
</dbReference>
<dbReference type="InterPro" id="IPR011990">
    <property type="entry name" value="TPR-like_helical_dom_sf"/>
</dbReference>
<evidence type="ECO:0000256" key="5">
    <source>
        <dbReference type="ARBA" id="ARBA00022741"/>
    </source>
</evidence>
<feature type="domain" description="Histidine kinase/HSP90-like ATPase" evidence="12">
    <location>
        <begin position="586"/>
        <end position="677"/>
    </location>
</feature>
<dbReference type="EMBL" id="WMJY01000016">
    <property type="protein sequence ID" value="MTH29930.1"/>
    <property type="molecule type" value="Genomic_DNA"/>
</dbReference>
<comment type="catalytic activity">
    <reaction evidence="1">
        <text>ATP + protein L-histidine = ADP + protein N-phospho-L-histidine.</text>
        <dbReference type="EC" id="2.7.13.3"/>
    </reaction>
</comment>
<feature type="signal peptide" evidence="11">
    <location>
        <begin position="1"/>
        <end position="20"/>
    </location>
</feature>
<evidence type="ECO:0000256" key="8">
    <source>
        <dbReference type="ARBA" id="ARBA00023012"/>
    </source>
</evidence>
<dbReference type="RefSeq" id="WP_155035921.1">
    <property type="nucleotide sequence ID" value="NZ_JBHTIG010000053.1"/>
</dbReference>
<dbReference type="SUPFAM" id="SSF48452">
    <property type="entry name" value="TPR-like"/>
    <property type="match status" value="2"/>
</dbReference>
<dbReference type="Proteomes" id="UP000488936">
    <property type="component" value="Unassembled WGS sequence"/>
</dbReference>
<evidence type="ECO:0000256" key="11">
    <source>
        <dbReference type="SAM" id="SignalP"/>
    </source>
</evidence>
<dbReference type="GO" id="GO:0000155">
    <property type="term" value="F:phosphorelay sensor kinase activity"/>
    <property type="evidence" value="ECO:0007669"/>
    <property type="project" value="InterPro"/>
</dbReference>
<dbReference type="InterPro" id="IPR003594">
    <property type="entry name" value="HATPase_dom"/>
</dbReference>
<keyword evidence="8" id="KW-0902">Two-component regulatory system</keyword>
<evidence type="ECO:0000256" key="4">
    <source>
        <dbReference type="ARBA" id="ARBA00022679"/>
    </source>
</evidence>
<evidence type="ECO:0000256" key="10">
    <source>
        <dbReference type="SAM" id="Phobius"/>
    </source>
</evidence>
<feature type="coiled-coil region" evidence="9">
    <location>
        <begin position="460"/>
        <end position="487"/>
    </location>
</feature>
<gene>
    <name evidence="13" type="ORF">GJV77_08375</name>
</gene>
<dbReference type="SUPFAM" id="SSF55874">
    <property type="entry name" value="ATPase domain of HSP90 chaperone/DNA topoisomerase II/histidine kinase"/>
    <property type="match status" value="1"/>
</dbReference>
<feature type="chain" id="PRO_5029754401" description="histidine kinase" evidence="11">
    <location>
        <begin position="21"/>
        <end position="680"/>
    </location>
</feature>
<dbReference type="PROSITE" id="PS51257">
    <property type="entry name" value="PROKAR_LIPOPROTEIN"/>
    <property type="match status" value="1"/>
</dbReference>
<evidence type="ECO:0000256" key="3">
    <source>
        <dbReference type="ARBA" id="ARBA00022553"/>
    </source>
</evidence>
<name>A0A7K1GMG5_9FLAO</name>
<keyword evidence="10" id="KW-0812">Transmembrane</keyword>
<reference evidence="13 14" key="1">
    <citation type="journal article" date="2006" name="Int. J. Syst. Evol. Microbiol.">
        <title>Myroides pelagicus sp. nov., isolated from seawater in Thailand.</title>
        <authorList>
            <person name="Yoon J."/>
            <person name="Maneerat S."/>
            <person name="Kawai F."/>
            <person name="Yokota A."/>
        </authorList>
    </citation>
    <scope>NUCLEOTIDE SEQUENCE [LARGE SCALE GENOMIC DNA]</scope>
    <source>
        <strain evidence="13 14">SM1T</strain>
    </source>
</reference>
<evidence type="ECO:0000256" key="9">
    <source>
        <dbReference type="SAM" id="Coils"/>
    </source>
</evidence>
<proteinExistence type="predicted"/>
<keyword evidence="7" id="KW-0067">ATP-binding</keyword>
<evidence type="ECO:0000256" key="1">
    <source>
        <dbReference type="ARBA" id="ARBA00000085"/>
    </source>
</evidence>
<dbReference type="InterPro" id="IPR011712">
    <property type="entry name" value="Sig_transdc_His_kin_sub3_dim/P"/>
</dbReference>
<dbReference type="Pfam" id="PF07730">
    <property type="entry name" value="HisKA_3"/>
    <property type="match status" value="1"/>
</dbReference>
<keyword evidence="4" id="KW-0808">Transferase</keyword>
<keyword evidence="11" id="KW-0732">Signal</keyword>
<keyword evidence="10" id="KW-0472">Membrane</keyword>